<evidence type="ECO:0008006" key="7">
    <source>
        <dbReference type="Google" id="ProtNLM"/>
    </source>
</evidence>
<dbReference type="Pfam" id="PF03816">
    <property type="entry name" value="LytR_cpsA_psr"/>
    <property type="match status" value="1"/>
</dbReference>
<evidence type="ECO:0000313" key="6">
    <source>
        <dbReference type="Proteomes" id="UP000013893"/>
    </source>
</evidence>
<keyword evidence="2" id="KW-0812">Transmembrane</keyword>
<protein>
    <recommendedName>
        <fullName evidence="7">Cell envelope-related transcriptional attenuator</fullName>
    </recommendedName>
</protein>
<dbReference type="InterPro" id="IPR027381">
    <property type="entry name" value="LytR/CpsA/Psr_C"/>
</dbReference>
<evidence type="ECO:0000259" key="3">
    <source>
        <dbReference type="Pfam" id="PF03816"/>
    </source>
</evidence>
<dbReference type="PANTHER" id="PTHR33392">
    <property type="entry name" value="POLYISOPRENYL-TEICHOIC ACID--PEPTIDOGLYCAN TEICHOIC ACID TRANSFERASE TAGU"/>
    <property type="match status" value="1"/>
</dbReference>
<dbReference type="Proteomes" id="UP000013893">
    <property type="component" value="Chromosome"/>
</dbReference>
<sequence>MVKKPSVDGFIPRRSPGAIGEYHQGYTPVLPAPVSEASGLKRAETKSAPVLAASGQALSRADVDESLRQIDESSVVEIAEKRHKRFRRRTAKRPVSSRRKLVKWLVIAVITTMVVFAGWFGVKVLLAGHAVFKGDFFGILQQRELKQDANGRSNVLIVGTSEDDPGHQGATLTDSIMILSIDQKNKNAYMISIPRDMEVRYGRSCVGTGNNAGKINAFFACSNDDFSSDSAETERQNEARKFFGDIVGLDIQYSVHVNYSVMRDLVGALGGITVTIESRDPRGQMDANFDWKCRGGNAYASLATMKKNCPPNGHFIDYPNGPVTLDAEHALYLAQARGDVENYGFEMSNFDREKNQQKIIVAIKEKAMSSGTLTDIGKVMGIIDAIGKNLRTNFDTSEIRTLTSLAKDIPSSSVQSISLIDNQLVDPSGQPRAGLYNFSKIQAFLKKRLSTDPLLAEGAQVTVLNGSGVTGAAQKQVDTLADIGIDATAGNAPSGEYSANIIYQLTDKKPATAKKLTELYGVTPVTTAPPVTVSEGVDFVIILAPPTKSATP</sequence>
<dbReference type="AlphaFoldDB" id="R4PLF4"/>
<organism evidence="5 6">
    <name type="scientific">Candidatus Saccharimonas aalborgensis</name>
    <dbReference type="NCBI Taxonomy" id="1332188"/>
    <lineage>
        <taxon>Bacteria</taxon>
        <taxon>Candidatus Saccharimonadota</taxon>
        <taxon>Candidatus Saccharimonadia</taxon>
        <taxon>Candidatus Saccharimonadales</taxon>
        <taxon>Candidatus Saccharimonadaceae</taxon>
        <taxon>Candidatus Saccharimonas</taxon>
    </lineage>
</organism>
<accession>R4PLF4</accession>
<dbReference type="RefSeq" id="WP_015641888.1">
    <property type="nucleotide sequence ID" value="NC_021219.1"/>
</dbReference>
<name>R4PLF4_9BACT</name>
<keyword evidence="2" id="KW-0472">Membrane</keyword>
<proteinExistence type="inferred from homology"/>
<feature type="domain" description="Cell envelope-related transcriptional attenuator" evidence="3">
    <location>
        <begin position="173"/>
        <end position="367"/>
    </location>
</feature>
<gene>
    <name evidence="5" type="ORF">L336_0736</name>
</gene>
<dbReference type="STRING" id="1332188.L336_0736"/>
<dbReference type="InterPro" id="IPR004474">
    <property type="entry name" value="LytR_CpsA_psr"/>
</dbReference>
<evidence type="ECO:0000313" key="5">
    <source>
        <dbReference type="EMBL" id="AGL62438.1"/>
    </source>
</evidence>
<dbReference type="HOGENOM" id="CLU_496687_0_0_0"/>
<dbReference type="OrthoDB" id="9782542at2"/>
<dbReference type="Pfam" id="PF13399">
    <property type="entry name" value="LytR_C"/>
    <property type="match status" value="1"/>
</dbReference>
<dbReference type="EMBL" id="CP005957">
    <property type="protein sequence ID" value="AGL62438.1"/>
    <property type="molecule type" value="Genomic_DNA"/>
</dbReference>
<dbReference type="PANTHER" id="PTHR33392:SF6">
    <property type="entry name" value="POLYISOPRENYL-TEICHOIC ACID--PEPTIDOGLYCAN TEICHOIC ACID TRANSFERASE TAGU"/>
    <property type="match status" value="1"/>
</dbReference>
<feature type="domain" description="LytR/CpsA/Psr regulator C-terminal" evidence="4">
    <location>
        <begin position="460"/>
        <end position="537"/>
    </location>
</feature>
<dbReference type="Gene3D" id="3.40.630.190">
    <property type="entry name" value="LCP protein"/>
    <property type="match status" value="1"/>
</dbReference>
<evidence type="ECO:0000259" key="4">
    <source>
        <dbReference type="Pfam" id="PF13399"/>
    </source>
</evidence>
<comment type="similarity">
    <text evidence="1">Belongs to the LytR/CpsA/Psr (LCP) family.</text>
</comment>
<evidence type="ECO:0000256" key="2">
    <source>
        <dbReference type="SAM" id="Phobius"/>
    </source>
</evidence>
<dbReference type="Gene3D" id="3.30.70.2390">
    <property type="match status" value="1"/>
</dbReference>
<keyword evidence="2" id="KW-1133">Transmembrane helix</keyword>
<evidence type="ECO:0000256" key="1">
    <source>
        <dbReference type="ARBA" id="ARBA00006068"/>
    </source>
</evidence>
<reference evidence="5 6" key="1">
    <citation type="journal article" date="2013" name="Nat. Biotechnol.">
        <title>Genome sequences of rare, uncultured bacteria obtained by differential coverage binning of multiple metagenomes.</title>
        <authorList>
            <person name="Albertsen M."/>
            <person name="Hugenholtz P."/>
            <person name="Skarshewski A."/>
            <person name="Nielsen K.L."/>
            <person name="Tyson G.W."/>
            <person name="Nielsen P.H."/>
        </authorList>
    </citation>
    <scope>NUCLEOTIDE SEQUENCE [LARGE SCALE GENOMIC DNA]</scope>
    <source>
        <strain evidence="5">TM71</strain>
    </source>
</reference>
<feature type="transmembrane region" description="Helical" evidence="2">
    <location>
        <begin position="101"/>
        <end position="122"/>
    </location>
</feature>
<dbReference type="KEGG" id="saal:L336_0736"/>
<dbReference type="InterPro" id="IPR050922">
    <property type="entry name" value="LytR/CpsA/Psr_CW_biosynth"/>
</dbReference>
<keyword evidence="6" id="KW-1185">Reference proteome</keyword>